<proteinExistence type="predicted"/>
<keyword evidence="2" id="KW-1185">Reference proteome</keyword>
<organism evidence="1 2">
    <name type="scientific">Rubroshorea leprosula</name>
    <dbReference type="NCBI Taxonomy" id="152421"/>
    <lineage>
        <taxon>Eukaryota</taxon>
        <taxon>Viridiplantae</taxon>
        <taxon>Streptophyta</taxon>
        <taxon>Embryophyta</taxon>
        <taxon>Tracheophyta</taxon>
        <taxon>Spermatophyta</taxon>
        <taxon>Magnoliopsida</taxon>
        <taxon>eudicotyledons</taxon>
        <taxon>Gunneridae</taxon>
        <taxon>Pentapetalae</taxon>
        <taxon>rosids</taxon>
        <taxon>malvids</taxon>
        <taxon>Malvales</taxon>
        <taxon>Dipterocarpaceae</taxon>
        <taxon>Rubroshorea</taxon>
    </lineage>
</organism>
<dbReference type="EMBL" id="BPVZ01000001">
    <property type="protein sequence ID" value="GKU86051.1"/>
    <property type="molecule type" value="Genomic_DNA"/>
</dbReference>
<evidence type="ECO:0000313" key="1">
    <source>
        <dbReference type="EMBL" id="GKU86051.1"/>
    </source>
</evidence>
<name>A0AAV5HFW4_9ROSI</name>
<gene>
    <name evidence="1" type="ORF">SLEP1_g632</name>
</gene>
<reference evidence="1 2" key="1">
    <citation type="journal article" date="2021" name="Commun. Biol.">
        <title>The genome of Shorea leprosula (Dipterocarpaceae) highlights the ecological relevance of drought in aseasonal tropical rainforests.</title>
        <authorList>
            <person name="Ng K.K.S."/>
            <person name="Kobayashi M.J."/>
            <person name="Fawcett J.A."/>
            <person name="Hatakeyama M."/>
            <person name="Paape T."/>
            <person name="Ng C.H."/>
            <person name="Ang C.C."/>
            <person name="Tnah L.H."/>
            <person name="Lee C.T."/>
            <person name="Nishiyama T."/>
            <person name="Sese J."/>
            <person name="O'Brien M.J."/>
            <person name="Copetti D."/>
            <person name="Mohd Noor M.I."/>
            <person name="Ong R.C."/>
            <person name="Putra M."/>
            <person name="Sireger I.Z."/>
            <person name="Indrioko S."/>
            <person name="Kosugi Y."/>
            <person name="Izuno A."/>
            <person name="Isagi Y."/>
            <person name="Lee S.L."/>
            <person name="Shimizu K.K."/>
        </authorList>
    </citation>
    <scope>NUCLEOTIDE SEQUENCE [LARGE SCALE GENOMIC DNA]</scope>
    <source>
        <strain evidence="1">214</strain>
    </source>
</reference>
<dbReference type="InterPro" id="IPR013083">
    <property type="entry name" value="Znf_RING/FYVE/PHD"/>
</dbReference>
<dbReference type="Proteomes" id="UP001054252">
    <property type="component" value="Unassembled WGS sequence"/>
</dbReference>
<dbReference type="Gene3D" id="3.30.40.10">
    <property type="entry name" value="Zinc/RING finger domain, C3HC4 (zinc finger)"/>
    <property type="match status" value="1"/>
</dbReference>
<comment type="caution">
    <text evidence="1">The sequence shown here is derived from an EMBL/GenBank/DDBJ whole genome shotgun (WGS) entry which is preliminary data.</text>
</comment>
<protein>
    <recommendedName>
        <fullName evidence="3">RING-type domain-containing protein</fullName>
    </recommendedName>
</protein>
<evidence type="ECO:0008006" key="3">
    <source>
        <dbReference type="Google" id="ProtNLM"/>
    </source>
</evidence>
<accession>A0AAV5HFW4</accession>
<evidence type="ECO:0000313" key="2">
    <source>
        <dbReference type="Proteomes" id="UP001054252"/>
    </source>
</evidence>
<sequence>MAWIWTSPAELVQYDLSEVCSRCENPLSQATKLKVLPWNHVVHENCIPSHIKPLGDMIDLSENCYLCKKELSESTMVKEMACCCRLSSMLIASVSGLT</sequence>
<dbReference type="AlphaFoldDB" id="A0AAV5HFW4"/>